<proteinExistence type="predicted"/>
<gene>
    <name evidence="1" type="ORF">KFK09_004136</name>
</gene>
<protein>
    <submittedName>
        <fullName evidence="1">Uncharacterized protein</fullName>
    </submittedName>
</protein>
<evidence type="ECO:0000313" key="1">
    <source>
        <dbReference type="EMBL" id="KAI0524751.1"/>
    </source>
</evidence>
<dbReference type="Proteomes" id="UP000829196">
    <property type="component" value="Unassembled WGS sequence"/>
</dbReference>
<name>A0A8T3C543_DENNO</name>
<dbReference type="AlphaFoldDB" id="A0A8T3C543"/>
<organism evidence="1 2">
    <name type="scientific">Dendrobium nobile</name>
    <name type="common">Orchid</name>
    <dbReference type="NCBI Taxonomy" id="94219"/>
    <lineage>
        <taxon>Eukaryota</taxon>
        <taxon>Viridiplantae</taxon>
        <taxon>Streptophyta</taxon>
        <taxon>Embryophyta</taxon>
        <taxon>Tracheophyta</taxon>
        <taxon>Spermatophyta</taxon>
        <taxon>Magnoliopsida</taxon>
        <taxon>Liliopsida</taxon>
        <taxon>Asparagales</taxon>
        <taxon>Orchidaceae</taxon>
        <taxon>Epidendroideae</taxon>
        <taxon>Malaxideae</taxon>
        <taxon>Dendrobiinae</taxon>
        <taxon>Dendrobium</taxon>
    </lineage>
</organism>
<sequence>MNFEEVTRKSRQKSLFQFLLFNNNNNNNLIVIIITIITNIKKIIIKSKIKI</sequence>
<comment type="caution">
    <text evidence="1">The sequence shown here is derived from an EMBL/GenBank/DDBJ whole genome shotgun (WGS) entry which is preliminary data.</text>
</comment>
<dbReference type="EMBL" id="JAGYWB010000004">
    <property type="protein sequence ID" value="KAI0524751.1"/>
    <property type="molecule type" value="Genomic_DNA"/>
</dbReference>
<accession>A0A8T3C543</accession>
<evidence type="ECO:0000313" key="2">
    <source>
        <dbReference type="Proteomes" id="UP000829196"/>
    </source>
</evidence>
<reference evidence="1" key="1">
    <citation type="journal article" date="2022" name="Front. Genet.">
        <title>Chromosome-Scale Assembly of the Dendrobium nobile Genome Provides Insights Into the Molecular Mechanism of the Biosynthesis of the Medicinal Active Ingredient of Dendrobium.</title>
        <authorList>
            <person name="Xu Q."/>
            <person name="Niu S.-C."/>
            <person name="Li K.-L."/>
            <person name="Zheng P.-J."/>
            <person name="Zhang X.-J."/>
            <person name="Jia Y."/>
            <person name="Liu Y."/>
            <person name="Niu Y.-X."/>
            <person name="Yu L.-H."/>
            <person name="Chen D.-F."/>
            <person name="Zhang G.-Q."/>
        </authorList>
    </citation>
    <scope>NUCLEOTIDE SEQUENCE</scope>
    <source>
        <tissue evidence="1">Leaf</tissue>
    </source>
</reference>
<keyword evidence="2" id="KW-1185">Reference proteome</keyword>